<evidence type="ECO:0000256" key="7">
    <source>
        <dbReference type="ARBA" id="ARBA00023098"/>
    </source>
</evidence>
<accession>A0ABQ6MD04</accession>
<feature type="transmembrane region" description="Helical" evidence="10">
    <location>
        <begin position="61"/>
        <end position="84"/>
    </location>
</feature>
<dbReference type="InterPro" id="IPR002076">
    <property type="entry name" value="ELO_fam"/>
</dbReference>
<comment type="caution">
    <text evidence="12">The sequence shown here is derived from an EMBL/GenBank/DDBJ whole genome shotgun (WGS) entry which is preliminary data.</text>
</comment>
<evidence type="ECO:0000256" key="3">
    <source>
        <dbReference type="ARBA" id="ARBA00022679"/>
    </source>
</evidence>
<evidence type="ECO:0000256" key="6">
    <source>
        <dbReference type="ARBA" id="ARBA00022989"/>
    </source>
</evidence>
<keyword evidence="7" id="KW-0443">Lipid metabolism</keyword>
<reference evidence="12 13" key="1">
    <citation type="journal article" date="2023" name="Commun. Biol.">
        <title>Genome analysis of Parmales, the sister group of diatoms, reveals the evolutionary specialization of diatoms from phago-mixotrophs to photoautotrophs.</title>
        <authorList>
            <person name="Ban H."/>
            <person name="Sato S."/>
            <person name="Yoshikawa S."/>
            <person name="Yamada K."/>
            <person name="Nakamura Y."/>
            <person name="Ichinomiya M."/>
            <person name="Sato N."/>
            <person name="Blanc-Mathieu R."/>
            <person name="Endo H."/>
            <person name="Kuwata A."/>
            <person name="Ogata H."/>
        </authorList>
    </citation>
    <scope>NUCLEOTIDE SEQUENCE [LARGE SCALE GENOMIC DNA]</scope>
</reference>
<dbReference type="PANTHER" id="PTHR45871">
    <property type="entry name" value="N-ACETYLGLUCOSAMINYL-PHOSPHATIDYLINOSITOL BIOSYNTHETIC PROTEIN"/>
    <property type="match status" value="1"/>
</dbReference>
<evidence type="ECO:0000313" key="13">
    <source>
        <dbReference type="Proteomes" id="UP001165060"/>
    </source>
</evidence>
<keyword evidence="8 10" id="KW-0472">Membrane</keyword>
<evidence type="ECO:0000256" key="1">
    <source>
        <dbReference type="ARBA" id="ARBA00004141"/>
    </source>
</evidence>
<keyword evidence="4 10" id="KW-0812">Transmembrane</keyword>
<sequence length="414" mass="45097">MLVSDFFLPHLGGVETHIYSLSQALSSLGHAVAILTTADPVPPGAASRAGVRYLPRGVKVYYAPLPALTAGTSVPTFSLSFLYLRAVLLRERVTLLHAHQSTSVLANECLLYASLLALPCGHTDHSLFALGDLAGLHLSAAQGLVVNTSVQRSLAVSAVTGANVSLRNGQPLGRIRVVPNAVDGEVFRPREYLEFFDTWFMLLRGNSRQVTFLHVYHHTTIAWAWWAGMTLYSTGDSYFGALLNSWIHVMMYGYYALALMGIRCPWKKYLTMAQLAQFASVMVYTGFCFYYNHQQGQLEGRHVLACAIQVGEMASLFVLFYGFYKKSYKGKPKQDDSKKTDAAEIKDECNAALEASVSGEVSDECAVAIGSLVGAARRSARLAPNRIAAKVNKAAEATSPVAKATARPSWALFN</sequence>
<keyword evidence="2" id="KW-0444">Lipid biosynthesis</keyword>
<keyword evidence="13" id="KW-1185">Reference proteome</keyword>
<feature type="transmembrane region" description="Helical" evidence="10">
    <location>
        <begin position="302"/>
        <end position="324"/>
    </location>
</feature>
<protein>
    <recommendedName>
        <fullName evidence="11">PIGA GPI anchor biosynthesis domain-containing protein</fullName>
    </recommendedName>
</protein>
<dbReference type="InterPro" id="IPR030457">
    <property type="entry name" value="ELO_CS"/>
</dbReference>
<evidence type="ECO:0000259" key="11">
    <source>
        <dbReference type="Pfam" id="PF08288"/>
    </source>
</evidence>
<dbReference type="PROSITE" id="PS01188">
    <property type="entry name" value="ELO"/>
    <property type="match status" value="1"/>
</dbReference>
<feature type="domain" description="PIGA GPI anchor biosynthesis" evidence="11">
    <location>
        <begin position="47"/>
        <end position="132"/>
    </location>
</feature>
<feature type="transmembrane region" description="Helical" evidence="10">
    <location>
        <begin position="210"/>
        <end position="226"/>
    </location>
</feature>
<evidence type="ECO:0000256" key="4">
    <source>
        <dbReference type="ARBA" id="ARBA00022692"/>
    </source>
</evidence>
<evidence type="ECO:0000256" key="2">
    <source>
        <dbReference type="ARBA" id="ARBA00022516"/>
    </source>
</evidence>
<evidence type="ECO:0000256" key="10">
    <source>
        <dbReference type="SAM" id="Phobius"/>
    </source>
</evidence>
<keyword evidence="5" id="KW-0276">Fatty acid metabolism</keyword>
<keyword evidence="6 10" id="KW-1133">Transmembrane helix</keyword>
<feature type="transmembrane region" description="Helical" evidence="10">
    <location>
        <begin position="269"/>
        <end position="290"/>
    </location>
</feature>
<gene>
    <name evidence="12" type="ORF">TeGR_g9068</name>
</gene>
<dbReference type="EMBL" id="BRYB01000129">
    <property type="protein sequence ID" value="GMI23524.1"/>
    <property type="molecule type" value="Genomic_DNA"/>
</dbReference>
<keyword evidence="3" id="KW-0808">Transferase</keyword>
<dbReference type="SUPFAM" id="SSF53756">
    <property type="entry name" value="UDP-Glycosyltransferase/glycogen phosphorylase"/>
    <property type="match status" value="1"/>
</dbReference>
<name>A0ABQ6MD04_9STRA</name>
<dbReference type="Proteomes" id="UP001165060">
    <property type="component" value="Unassembled WGS sequence"/>
</dbReference>
<dbReference type="Pfam" id="PF01151">
    <property type="entry name" value="ELO"/>
    <property type="match status" value="1"/>
</dbReference>
<dbReference type="PANTHER" id="PTHR45871:SF1">
    <property type="entry name" value="PHOSPHATIDYLINOSITOL N-ACETYLGLUCOSAMINYLTRANSFERASE SUBUNIT A"/>
    <property type="match status" value="1"/>
</dbReference>
<evidence type="ECO:0000256" key="9">
    <source>
        <dbReference type="ARBA" id="ARBA00023160"/>
    </source>
</evidence>
<dbReference type="Gene3D" id="3.40.50.2000">
    <property type="entry name" value="Glycogen Phosphorylase B"/>
    <property type="match status" value="1"/>
</dbReference>
<organism evidence="12 13">
    <name type="scientific">Tetraparma gracilis</name>
    <dbReference type="NCBI Taxonomy" id="2962635"/>
    <lineage>
        <taxon>Eukaryota</taxon>
        <taxon>Sar</taxon>
        <taxon>Stramenopiles</taxon>
        <taxon>Ochrophyta</taxon>
        <taxon>Bolidophyceae</taxon>
        <taxon>Parmales</taxon>
        <taxon>Triparmaceae</taxon>
        <taxon>Tetraparma</taxon>
    </lineage>
</organism>
<comment type="subcellular location">
    <subcellularLocation>
        <location evidence="1">Membrane</location>
        <topology evidence="1">Multi-pass membrane protein</topology>
    </subcellularLocation>
</comment>
<proteinExistence type="predicted"/>
<keyword evidence="9" id="KW-0275">Fatty acid biosynthesis</keyword>
<feature type="transmembrane region" description="Helical" evidence="10">
    <location>
        <begin position="238"/>
        <end position="257"/>
    </location>
</feature>
<evidence type="ECO:0000256" key="8">
    <source>
        <dbReference type="ARBA" id="ARBA00023136"/>
    </source>
</evidence>
<evidence type="ECO:0000256" key="5">
    <source>
        <dbReference type="ARBA" id="ARBA00022832"/>
    </source>
</evidence>
<dbReference type="InterPro" id="IPR013234">
    <property type="entry name" value="PIGA_GPI_anchor_biosynthesis"/>
</dbReference>
<dbReference type="Pfam" id="PF08288">
    <property type="entry name" value="PIGA"/>
    <property type="match status" value="1"/>
</dbReference>
<evidence type="ECO:0000313" key="12">
    <source>
        <dbReference type="EMBL" id="GMI23524.1"/>
    </source>
</evidence>